<evidence type="ECO:0000256" key="1">
    <source>
        <dbReference type="SAM" id="MobiDB-lite"/>
    </source>
</evidence>
<feature type="compositionally biased region" description="Basic and acidic residues" evidence="1">
    <location>
        <begin position="148"/>
        <end position="165"/>
    </location>
</feature>
<dbReference type="OrthoDB" id="2691481at2"/>
<proteinExistence type="predicted"/>
<feature type="compositionally biased region" description="Basic and acidic residues" evidence="1">
    <location>
        <begin position="175"/>
        <end position="195"/>
    </location>
</feature>
<protein>
    <submittedName>
        <fullName evidence="2">Uncharacterized protein</fullName>
    </submittedName>
</protein>
<keyword evidence="3" id="KW-1185">Reference proteome</keyword>
<comment type="caution">
    <text evidence="2">The sequence shown here is derived from an EMBL/GenBank/DDBJ whole genome shotgun (WGS) entry which is preliminary data.</text>
</comment>
<dbReference type="AlphaFoldDB" id="A0A323TBG6"/>
<accession>A0A323TBG6</accession>
<dbReference type="Proteomes" id="UP000248214">
    <property type="component" value="Unassembled WGS sequence"/>
</dbReference>
<evidence type="ECO:0000313" key="3">
    <source>
        <dbReference type="Proteomes" id="UP000248214"/>
    </source>
</evidence>
<reference evidence="2 3" key="1">
    <citation type="submission" date="2017-10" db="EMBL/GenBank/DDBJ databases">
        <title>Bacillus sp. nov., a halophilic bacterium isolated from a Keqin Lake.</title>
        <authorList>
            <person name="Wang H."/>
        </authorList>
    </citation>
    <scope>NUCLEOTIDE SEQUENCE [LARGE SCALE GENOMIC DNA]</scope>
    <source>
        <strain evidence="2 3">KQ-12</strain>
    </source>
</reference>
<feature type="region of interest" description="Disordered" evidence="1">
    <location>
        <begin position="135"/>
        <end position="213"/>
    </location>
</feature>
<dbReference type="RefSeq" id="WP_110612068.1">
    <property type="nucleotide sequence ID" value="NZ_PDOD01000006.1"/>
</dbReference>
<name>A0A323TBG6_9BACI</name>
<dbReference type="EMBL" id="PDOD01000006">
    <property type="protein sequence ID" value="PYZ91734.1"/>
    <property type="molecule type" value="Genomic_DNA"/>
</dbReference>
<sequence>MTKKGTTRIERGQAITFRLPSDTPDHLLKQLQKLKETERRNFSSEIAKYALEGVSNSLSKERETVTIPLPRQLSKEQRNWLKHSHSEALLGSVVYQLLVDPVRATSFLASLNSNAIDIDEALYLQEEVTDDPAVLDNHHASSSSTYDYEQRSKEPERTSVKNEKEGEIDDLEDFDLNKAREEFASSIEKKHAEKDNEQDDEDLLGDFLAQMNK</sequence>
<evidence type="ECO:0000313" key="2">
    <source>
        <dbReference type="EMBL" id="PYZ91734.1"/>
    </source>
</evidence>
<gene>
    <name evidence="2" type="ORF">CR194_19120</name>
</gene>
<organism evidence="2 3">
    <name type="scientific">Salipaludibacillus keqinensis</name>
    <dbReference type="NCBI Taxonomy" id="2045207"/>
    <lineage>
        <taxon>Bacteria</taxon>
        <taxon>Bacillati</taxon>
        <taxon>Bacillota</taxon>
        <taxon>Bacilli</taxon>
        <taxon>Bacillales</taxon>
        <taxon>Bacillaceae</taxon>
    </lineage>
</organism>